<dbReference type="CDD" id="cd13124">
    <property type="entry name" value="MATE_SpoVB_like"/>
    <property type="match status" value="1"/>
</dbReference>
<feature type="transmembrane region" description="Helical" evidence="6">
    <location>
        <begin position="186"/>
        <end position="204"/>
    </location>
</feature>
<evidence type="ECO:0000313" key="8">
    <source>
        <dbReference type="Proteomes" id="UP000215145"/>
    </source>
</evidence>
<dbReference type="EMBL" id="NMUQ01000001">
    <property type="protein sequence ID" value="OXM15388.1"/>
    <property type="molecule type" value="Genomic_DNA"/>
</dbReference>
<protein>
    <submittedName>
        <fullName evidence="7">Stage V sporulation protein B</fullName>
    </submittedName>
</protein>
<accession>A0A229NZW8</accession>
<feature type="transmembrane region" description="Helical" evidence="6">
    <location>
        <begin position="522"/>
        <end position="543"/>
    </location>
</feature>
<dbReference type="AlphaFoldDB" id="A0A229NZW8"/>
<feature type="transmembrane region" description="Helical" evidence="6">
    <location>
        <begin position="325"/>
        <end position="348"/>
    </location>
</feature>
<feature type="transmembrane region" description="Helical" evidence="6">
    <location>
        <begin position="42"/>
        <end position="66"/>
    </location>
</feature>
<feature type="transmembrane region" description="Helical" evidence="6">
    <location>
        <begin position="369"/>
        <end position="392"/>
    </location>
</feature>
<evidence type="ECO:0000256" key="3">
    <source>
        <dbReference type="ARBA" id="ARBA00022692"/>
    </source>
</evidence>
<keyword evidence="5 6" id="KW-0472">Membrane</keyword>
<feature type="transmembrane region" description="Helical" evidence="6">
    <location>
        <begin position="430"/>
        <end position="449"/>
    </location>
</feature>
<dbReference type="InterPro" id="IPR002797">
    <property type="entry name" value="Polysacc_synth"/>
</dbReference>
<dbReference type="OrthoDB" id="9775950at2"/>
<dbReference type="PANTHER" id="PTHR30250">
    <property type="entry name" value="PST FAMILY PREDICTED COLANIC ACID TRANSPORTER"/>
    <property type="match status" value="1"/>
</dbReference>
<feature type="transmembrane region" description="Helical" evidence="6">
    <location>
        <begin position="87"/>
        <end position="111"/>
    </location>
</feature>
<dbReference type="RefSeq" id="WP_089522387.1">
    <property type="nucleotide sequence ID" value="NZ_NMUQ01000001.1"/>
</dbReference>
<dbReference type="Proteomes" id="UP000215145">
    <property type="component" value="Unassembled WGS sequence"/>
</dbReference>
<feature type="transmembrane region" description="Helical" evidence="6">
    <location>
        <begin position="492"/>
        <end position="510"/>
    </location>
</feature>
<gene>
    <name evidence="7" type="ORF">CGZ75_01170</name>
</gene>
<evidence type="ECO:0000256" key="5">
    <source>
        <dbReference type="ARBA" id="ARBA00023136"/>
    </source>
</evidence>
<dbReference type="PIRSF" id="PIRSF038958">
    <property type="entry name" value="PG_synth_SpoVB"/>
    <property type="match status" value="1"/>
</dbReference>
<feature type="transmembrane region" description="Helical" evidence="6">
    <location>
        <begin position="123"/>
        <end position="140"/>
    </location>
</feature>
<keyword evidence="8" id="KW-1185">Reference proteome</keyword>
<sequence>MTKQTFIKGAMILLAAGVINRILGFVPRIALPRVIGAEGVGLYQLCYPFLGVLLTLITGGIPVAVAKWVAEAESQGDSNKVRQIFRTAMGLTITLALLMTGTMLVSAKWITTRVLTDPRVYEAFLVMTPMLLIIGISSVYRGYFQGRQNMIPTAQSQVVETILRIAAQLTLAALLLPMGLQWAAAGAMMGTVLGEVAALAVMLVHARKDRRDYRPADPQDGPGADLATGDLLNLGTTAVLKVNLPAPGVKSSGSVPLKPVEAKHRGRRAPLLRRLLRLSMPITGSRLVGSLSYLVESILTVRSLATAGIAIGAATAQYGALQGMILPLILLPTALTYSLSVSLIPSLSSAAARGDRAAIHKRLHQSLRLSLVCGAPFVVIMGLLAEPLVRLLYNHAEIAPLLALLAPAGIFIYLQGPLQATLQALDKPGIALMNTMVGAAVKLFLIVELTSRPELGIYGAVIAITVNYILVTLLHGISVLRISGYRMKLPDFIKVGAAMIIMGAACRWIMSHHPLTLEWIGLLVACATSALIYILLMAIMGIIDRHDLQRIPGIGRWF</sequence>
<feature type="transmembrane region" description="Helical" evidence="6">
    <location>
        <begin position="455"/>
        <end position="480"/>
    </location>
</feature>
<keyword evidence="4 6" id="KW-1133">Transmembrane helix</keyword>
<name>A0A229NZW8_9BACL</name>
<evidence type="ECO:0000313" key="7">
    <source>
        <dbReference type="EMBL" id="OXM15388.1"/>
    </source>
</evidence>
<proteinExistence type="predicted"/>
<feature type="transmembrane region" description="Helical" evidence="6">
    <location>
        <begin position="398"/>
        <end position="418"/>
    </location>
</feature>
<evidence type="ECO:0000256" key="2">
    <source>
        <dbReference type="ARBA" id="ARBA00022475"/>
    </source>
</evidence>
<keyword evidence="2" id="KW-1003">Cell membrane</keyword>
<dbReference type="PANTHER" id="PTHR30250:SF24">
    <property type="entry name" value="STAGE V SPORULATION PROTEIN B"/>
    <property type="match status" value="1"/>
</dbReference>
<organism evidence="7 8">
    <name type="scientific">Paenibacillus herberti</name>
    <dbReference type="NCBI Taxonomy" id="1619309"/>
    <lineage>
        <taxon>Bacteria</taxon>
        <taxon>Bacillati</taxon>
        <taxon>Bacillota</taxon>
        <taxon>Bacilli</taxon>
        <taxon>Bacillales</taxon>
        <taxon>Paenibacillaceae</taxon>
        <taxon>Paenibacillus</taxon>
    </lineage>
</organism>
<dbReference type="InterPro" id="IPR050833">
    <property type="entry name" value="Poly_Biosynth_Transport"/>
</dbReference>
<comment type="caution">
    <text evidence="7">The sequence shown here is derived from an EMBL/GenBank/DDBJ whole genome shotgun (WGS) entry which is preliminary data.</text>
</comment>
<evidence type="ECO:0000256" key="4">
    <source>
        <dbReference type="ARBA" id="ARBA00022989"/>
    </source>
</evidence>
<feature type="transmembrane region" description="Helical" evidence="6">
    <location>
        <begin position="161"/>
        <end position="180"/>
    </location>
</feature>
<keyword evidence="3 6" id="KW-0812">Transmembrane</keyword>
<dbReference type="GO" id="GO:0005886">
    <property type="term" value="C:plasma membrane"/>
    <property type="evidence" value="ECO:0007669"/>
    <property type="project" value="UniProtKB-SubCell"/>
</dbReference>
<comment type="subcellular location">
    <subcellularLocation>
        <location evidence="1">Cell membrane</location>
        <topology evidence="1">Multi-pass membrane protein</topology>
    </subcellularLocation>
</comment>
<dbReference type="InterPro" id="IPR024923">
    <property type="entry name" value="PG_synth_SpoVB"/>
</dbReference>
<evidence type="ECO:0000256" key="6">
    <source>
        <dbReference type="SAM" id="Phobius"/>
    </source>
</evidence>
<reference evidence="7 8" key="1">
    <citation type="submission" date="2017-07" db="EMBL/GenBank/DDBJ databases">
        <title>Paenibacillus herberti R33 genome sequencing and assembly.</title>
        <authorList>
            <person name="Su W."/>
        </authorList>
    </citation>
    <scope>NUCLEOTIDE SEQUENCE [LARGE SCALE GENOMIC DNA]</scope>
    <source>
        <strain evidence="7 8">R33</strain>
    </source>
</reference>
<feature type="transmembrane region" description="Helical" evidence="6">
    <location>
        <begin position="12"/>
        <end position="30"/>
    </location>
</feature>
<dbReference type="Pfam" id="PF01943">
    <property type="entry name" value="Polysacc_synt"/>
    <property type="match status" value="1"/>
</dbReference>
<evidence type="ECO:0000256" key="1">
    <source>
        <dbReference type="ARBA" id="ARBA00004651"/>
    </source>
</evidence>